<dbReference type="EMBL" id="JACHWZ010000012">
    <property type="protein sequence ID" value="MBB3061906.1"/>
    <property type="molecule type" value="Genomic_DNA"/>
</dbReference>
<proteinExistence type="predicted"/>
<evidence type="ECO:0000313" key="1">
    <source>
        <dbReference type="EMBL" id="MBB3061906.1"/>
    </source>
</evidence>
<evidence type="ECO:0000313" key="2">
    <source>
        <dbReference type="Proteomes" id="UP000535937"/>
    </source>
</evidence>
<sequence>MEYGKSAICTLVCGGVLLSAAARGVETTTGASASARITLHVPPRAELRQTEDPGIGQLCLSHIPAHSYYLSIRDIGEQTAAEKRLPGQVGNYCVPVSSSQQGKMVLIVAE</sequence>
<keyword evidence="2" id="KW-1185">Reference proteome</keyword>
<gene>
    <name evidence="1" type="ORF">FHS09_002749</name>
</gene>
<dbReference type="RefSeq" id="WP_183460725.1">
    <property type="nucleotide sequence ID" value="NZ_JACHWZ010000012.1"/>
</dbReference>
<comment type="caution">
    <text evidence="1">The sequence shown here is derived from an EMBL/GenBank/DDBJ whole genome shotgun (WGS) entry which is preliminary data.</text>
</comment>
<name>A0A7W4WCU8_9GAMM</name>
<organism evidence="1 2">
    <name type="scientific">Microbulbifer rhizosphaerae</name>
    <dbReference type="NCBI Taxonomy" id="1562603"/>
    <lineage>
        <taxon>Bacteria</taxon>
        <taxon>Pseudomonadati</taxon>
        <taxon>Pseudomonadota</taxon>
        <taxon>Gammaproteobacteria</taxon>
        <taxon>Cellvibrionales</taxon>
        <taxon>Microbulbiferaceae</taxon>
        <taxon>Microbulbifer</taxon>
    </lineage>
</organism>
<dbReference type="AlphaFoldDB" id="A0A7W4WCU8"/>
<accession>A0A7W4WCU8</accession>
<protein>
    <submittedName>
        <fullName evidence="1">Uncharacterized protein</fullName>
    </submittedName>
</protein>
<reference evidence="1 2" key="1">
    <citation type="submission" date="2020-08" db="EMBL/GenBank/DDBJ databases">
        <title>Genomic Encyclopedia of Type Strains, Phase III (KMG-III): the genomes of soil and plant-associated and newly described type strains.</title>
        <authorList>
            <person name="Whitman W."/>
        </authorList>
    </citation>
    <scope>NUCLEOTIDE SEQUENCE [LARGE SCALE GENOMIC DNA]</scope>
    <source>
        <strain evidence="1 2">CECT 8799</strain>
    </source>
</reference>
<dbReference type="Proteomes" id="UP000535937">
    <property type="component" value="Unassembled WGS sequence"/>
</dbReference>